<sequence>MDLVVEDSEVQVGPFRADILCRDETTEGLVLVENQLERTNHMHLGQVLTYAAGLDAAAIIWIASEFAEPHREALTWLNHITGDEFHFFGIQVELWRIGDSPPAPRLNLIVKPNDWAKQVRGARSTSPDAARRADIHEAVWASLHESLTAVDVRLALPSPARGNTYRITLEHGRCNFGYSPTNRQLSAYILFRGDDPVALWKRVLARRAEIDRDLQPTTLEWSPAGERGFGYIKAVFPLDHHDQASLRTAWHWAHEMVRYFDELFRAEASRL</sequence>
<accession>A0ABU9EDA5</accession>
<gene>
    <name evidence="1" type="ORF">WI372_17215</name>
</gene>
<protein>
    <submittedName>
        <fullName evidence="1">DUF4268 domain-containing protein</fullName>
    </submittedName>
</protein>
<reference evidence="1 2" key="1">
    <citation type="submission" date="2024-02" db="EMBL/GenBank/DDBJ databases">
        <title>A novel Gemmatimonadota bacterium.</title>
        <authorList>
            <person name="Du Z.-J."/>
            <person name="Ye Y.-Q."/>
        </authorList>
    </citation>
    <scope>NUCLEOTIDE SEQUENCE [LARGE SCALE GENOMIC DNA]</scope>
    <source>
        <strain evidence="1 2">DH-20</strain>
    </source>
</reference>
<dbReference type="Gene3D" id="3.40.1350.10">
    <property type="match status" value="1"/>
</dbReference>
<keyword evidence="2" id="KW-1185">Reference proteome</keyword>
<dbReference type="Proteomes" id="UP001484239">
    <property type="component" value="Unassembled WGS sequence"/>
</dbReference>
<name>A0ABU9EDA5_9BACT</name>
<evidence type="ECO:0000313" key="2">
    <source>
        <dbReference type="Proteomes" id="UP001484239"/>
    </source>
</evidence>
<proteinExistence type="predicted"/>
<dbReference type="EMBL" id="JBBHLI010000014">
    <property type="protein sequence ID" value="MEK9502739.1"/>
    <property type="molecule type" value="Genomic_DNA"/>
</dbReference>
<dbReference type="InterPro" id="IPR011856">
    <property type="entry name" value="tRNA_endonuc-like_dom_sf"/>
</dbReference>
<comment type="caution">
    <text evidence="1">The sequence shown here is derived from an EMBL/GenBank/DDBJ whole genome shotgun (WGS) entry which is preliminary data.</text>
</comment>
<evidence type="ECO:0000313" key="1">
    <source>
        <dbReference type="EMBL" id="MEK9502739.1"/>
    </source>
</evidence>
<dbReference type="RefSeq" id="WP_405283651.1">
    <property type="nucleotide sequence ID" value="NZ_CP144380.1"/>
</dbReference>
<organism evidence="1 2">
    <name type="scientific">Gaopeijia maritima</name>
    <dbReference type="NCBI Taxonomy" id="3119007"/>
    <lineage>
        <taxon>Bacteria</taxon>
        <taxon>Pseudomonadati</taxon>
        <taxon>Gemmatimonadota</taxon>
        <taxon>Longimicrobiia</taxon>
        <taxon>Gaopeijiales</taxon>
        <taxon>Gaopeijiaceae</taxon>
        <taxon>Gaopeijia</taxon>
    </lineage>
</organism>